<dbReference type="InterPro" id="IPR050534">
    <property type="entry name" value="Coronavir_polyprotein_1ab"/>
</dbReference>
<keyword evidence="5" id="KW-0067">ATP-binding</keyword>
<evidence type="ECO:0000256" key="5">
    <source>
        <dbReference type="ARBA" id="ARBA00022840"/>
    </source>
</evidence>
<dbReference type="InterPro" id="IPR049468">
    <property type="entry name" value="Restrct_endonuc-II-like_dom"/>
</dbReference>
<name>A0A7U4XSB2_CLOSG</name>
<dbReference type="GO" id="GO:0043139">
    <property type="term" value="F:5'-3' DNA helicase activity"/>
    <property type="evidence" value="ECO:0007669"/>
    <property type="project" value="TreeGrafter"/>
</dbReference>
<dbReference type="InterPro" id="IPR041677">
    <property type="entry name" value="DNA2/NAM7_AAA_11"/>
</dbReference>
<dbReference type="EMBL" id="CP009225">
    <property type="protein sequence ID" value="AKC60864.1"/>
    <property type="molecule type" value="Genomic_DNA"/>
</dbReference>
<dbReference type="InterPro" id="IPR041679">
    <property type="entry name" value="DNA2/NAM7-like_C"/>
</dbReference>
<dbReference type="GO" id="GO:0005524">
    <property type="term" value="F:ATP binding"/>
    <property type="evidence" value="ECO:0007669"/>
    <property type="project" value="UniProtKB-KW"/>
</dbReference>
<dbReference type="InterPro" id="IPR027417">
    <property type="entry name" value="P-loop_NTPase"/>
</dbReference>
<dbReference type="GeneID" id="92936895"/>
<dbReference type="CDD" id="cd18808">
    <property type="entry name" value="SF1_C_Upf1"/>
    <property type="match status" value="1"/>
</dbReference>
<sequence length="1352" mass="160254">MKCAEKIKNIFYYLLRIKRMNKCSSDIRTYEAIYTKKDILNNRYCDINRDREDNVIIKISKEAGNIYDRIYKQYLDESRGEHEIIIGQAILALKKNKNIMHPMITSKVKVDLLDEEKVLCLKIPKNIKLEMEICDSLNKNLFKKIMAKKNIWEKEKIDIMNYDDIKIKIESLLNNDYSEVVFKDVDDLNKIQLTQEPIIYDYPILIIRKIDNSLWSREVESIVEEIDKGYDIPKTIEALVEEREIEDDYIHKDQWKECKDDILFPLDANEEQISIAKKICENEAILVQGPPGTGKSHTIANLICHFLAHGKKVLVTSETSRALRVLINKIPEDIKPLCVNLLDDSNGEYELEQCIKNISDNLCKNPSEIIDDIYILNNERKECKRNQEVLYNKLKEIEFMENKKIHCGGNYYRLIHIGSWLKENEYKYGWIKDNIRYEDIKPVNGEQFNKLIEILKNNGKEYINNINELIFICNKVPSYKEVENKLDRMIYLESNLNFYKNKIKGWYIPAECKCNYDILSDFLYNCIEEMKIIREEPILGKMFELYYSSEVFRDSINNFILNLNSSKEKLIKIRANINQYSIEIKEIKDMDMFIKDYEKVYSKIKGRKKISKIFKAINSKYDYIFKNCYINGENIKSIEQLNIINDYIEERKIYNFLNRLWENIINSYIQEDFNYNIDNLISIERITNNLDTIINWNREYRDKIIKLLGRIRIPININWYEINTYEHFIQCIECIKAINEYNDLKAFMEIIKKQVRNFESLNSIIKGIDKENIDYIKEAYSYIEKIMSMKSDIDEINYVYKKLEESCPRTLEFILGNYKKDYKFNNWENAWKWAQYNNLFKKLEKIDEKKLQGQLIEEKNKEKQIINQIISKKAWKNIILNINEEQKRSLFSWVQAVKRIGKGRGKFVLQYSNIAKEEMEKCKSIIPVWIMPLEKVIENIKPSKDQFDVVIFDESSQSNIFAISALMRAKKAIIVGDDKQISPEVVGMDQGMINNFIDKYLDGIPHNQWFDLQTSLYDTALRTFKDRIMLKEHFRSVPEIVQFSNKLCYGDLIVPLRYPKIRESFNSPIKCIKVEDGYREKTKQININEAEALVNKLLECCRDSKYNGMTMGVISLLGVAQSEFIENLLKNNLSKEEIKRRKLVCGDAYSFQGDERDIIFLSMVVGDNMKYTALTKETDIKRFNVAVSRARNQIFLFYSIDYKNINNNCVRYKLIDYCNNYKNYKSKLPNINYVMQTKFQKDIYNNIRDLKGDIKSNIKLGKYIIDFILEGKHNRIAIICDDGNLYKNNNVEKVLDLEMDLTRLGWAFYKIRGSKFYRNPEVEIEKLNKFLMESGLYKDDPKEILKNNLLVV</sequence>
<protein>
    <submittedName>
        <fullName evidence="9">AAA domain-containing protein</fullName>
    </submittedName>
</protein>
<dbReference type="Pfam" id="PF13087">
    <property type="entry name" value="AAA_12"/>
    <property type="match status" value="1"/>
</dbReference>
<evidence type="ECO:0000313" key="9">
    <source>
        <dbReference type="EMBL" id="AKC60864.1"/>
    </source>
</evidence>
<dbReference type="Pfam" id="PF18741">
    <property type="entry name" value="MTES_1575"/>
    <property type="match status" value="1"/>
</dbReference>
<dbReference type="Gene3D" id="3.40.50.300">
    <property type="entry name" value="P-loop containing nucleotide triphosphate hydrolases"/>
    <property type="match status" value="3"/>
</dbReference>
<dbReference type="RefSeq" id="WP_033058134.1">
    <property type="nucleotide sequence ID" value="NZ_CP009225.1"/>
</dbReference>
<evidence type="ECO:0000259" key="6">
    <source>
        <dbReference type="Pfam" id="PF13086"/>
    </source>
</evidence>
<feature type="domain" description="DNA2/NAM7 helicase helicase" evidence="6">
    <location>
        <begin position="268"/>
        <end position="393"/>
    </location>
</feature>
<evidence type="ECO:0000256" key="3">
    <source>
        <dbReference type="ARBA" id="ARBA00022801"/>
    </source>
</evidence>
<evidence type="ECO:0000256" key="4">
    <source>
        <dbReference type="ARBA" id="ARBA00022806"/>
    </source>
</evidence>
<organism evidence="9 10">
    <name type="scientific">Clostridium sporogenes</name>
    <dbReference type="NCBI Taxonomy" id="1509"/>
    <lineage>
        <taxon>Bacteria</taxon>
        <taxon>Bacillati</taxon>
        <taxon>Bacillota</taxon>
        <taxon>Clostridia</taxon>
        <taxon>Eubacteriales</taxon>
        <taxon>Clostridiaceae</taxon>
        <taxon>Clostridium</taxon>
    </lineage>
</organism>
<dbReference type="InterPro" id="IPR047187">
    <property type="entry name" value="SF1_C_Upf1"/>
</dbReference>
<keyword evidence="4" id="KW-0347">Helicase</keyword>
<dbReference type="SUPFAM" id="SSF52540">
    <property type="entry name" value="P-loop containing nucleoside triphosphate hydrolases"/>
    <property type="match status" value="2"/>
</dbReference>
<dbReference type="PANTHER" id="PTHR43788:SF8">
    <property type="entry name" value="DNA-BINDING PROTEIN SMUBP-2"/>
    <property type="match status" value="1"/>
</dbReference>
<evidence type="ECO:0000259" key="8">
    <source>
        <dbReference type="Pfam" id="PF18741"/>
    </source>
</evidence>
<proteinExistence type="inferred from homology"/>
<feature type="domain" description="Restriction endonuclease type II-like" evidence="8">
    <location>
        <begin position="1239"/>
        <end position="1331"/>
    </location>
</feature>
<keyword evidence="3" id="KW-0378">Hydrolase</keyword>
<reference evidence="9 10" key="1">
    <citation type="journal article" date="2015" name="PLoS ONE">
        <title>A universal mariner transposon system for forward genetic studies in the genus clostridium.</title>
        <authorList>
            <person name="Zhang Y."/>
            <person name="Grosse-Honebrink A."/>
            <person name="Minton N.P."/>
        </authorList>
    </citation>
    <scope>NUCLEOTIDE SEQUENCE [LARGE SCALE GENOMIC DNA]</scope>
    <source>
        <strain evidence="9 10">NCIMB 10696</strain>
    </source>
</reference>
<evidence type="ECO:0000256" key="2">
    <source>
        <dbReference type="ARBA" id="ARBA00022741"/>
    </source>
</evidence>
<dbReference type="KEGG" id="cld:CLSPO_c01270"/>
<dbReference type="GO" id="GO:0016787">
    <property type="term" value="F:hydrolase activity"/>
    <property type="evidence" value="ECO:0007669"/>
    <property type="project" value="UniProtKB-KW"/>
</dbReference>
<feature type="domain" description="DNA2/NAM7 helicase-like C-terminal" evidence="7">
    <location>
        <begin position="1012"/>
        <end position="1196"/>
    </location>
</feature>
<accession>A0A7U4XSB2</accession>
<keyword evidence="2" id="KW-0547">Nucleotide-binding</keyword>
<evidence type="ECO:0000256" key="1">
    <source>
        <dbReference type="ARBA" id="ARBA00007913"/>
    </source>
</evidence>
<evidence type="ECO:0000313" key="10">
    <source>
        <dbReference type="Proteomes" id="UP000033052"/>
    </source>
</evidence>
<comment type="similarity">
    <text evidence="1">Belongs to the DNA2/NAM7 helicase family.</text>
</comment>
<gene>
    <name evidence="9" type="ORF">CLSPO_c01270</name>
</gene>
<evidence type="ECO:0000259" key="7">
    <source>
        <dbReference type="Pfam" id="PF13087"/>
    </source>
</evidence>
<dbReference type="PANTHER" id="PTHR43788">
    <property type="entry name" value="DNA2/NAM7 HELICASE FAMILY MEMBER"/>
    <property type="match status" value="1"/>
</dbReference>
<dbReference type="Pfam" id="PF13086">
    <property type="entry name" value="AAA_11"/>
    <property type="match status" value="1"/>
</dbReference>
<dbReference type="Proteomes" id="UP000033052">
    <property type="component" value="Chromosome"/>
</dbReference>